<accession>A0ABS8CQ23</accession>
<evidence type="ECO:0000313" key="2">
    <source>
        <dbReference type="EMBL" id="MCB5411490.1"/>
    </source>
</evidence>
<comment type="caution">
    <text evidence="2">The sequence shown here is derived from an EMBL/GenBank/DDBJ whole genome shotgun (WGS) entry which is preliminary data.</text>
</comment>
<gene>
    <name evidence="2" type="ORF">H0485_15980</name>
</gene>
<reference evidence="2 3" key="1">
    <citation type="submission" date="2020-07" db="EMBL/GenBank/DDBJ databases">
        <title>Pseudogemmobacter sp. nov., isolated from poultry manure in Taiwan.</title>
        <authorList>
            <person name="Lin S.-Y."/>
            <person name="Tang Y.-S."/>
            <person name="Young C.-C."/>
        </authorList>
    </citation>
    <scope>NUCLEOTIDE SEQUENCE [LARGE SCALE GENOMIC DNA]</scope>
    <source>
        <strain evidence="2 3">CC-YST710</strain>
    </source>
</reference>
<sequence>MTFNRMAAQIVGLSLADLLGPQPEPRYTAGRKPSQPKPTAPTSKRAKGKAACKQRHRK</sequence>
<feature type="region of interest" description="Disordered" evidence="1">
    <location>
        <begin position="18"/>
        <end position="58"/>
    </location>
</feature>
<evidence type="ECO:0000313" key="3">
    <source>
        <dbReference type="Proteomes" id="UP001198571"/>
    </source>
</evidence>
<dbReference type="Proteomes" id="UP001198571">
    <property type="component" value="Unassembled WGS sequence"/>
</dbReference>
<proteinExistence type="predicted"/>
<dbReference type="EMBL" id="JACDXX010000017">
    <property type="protein sequence ID" value="MCB5411490.1"/>
    <property type="molecule type" value="Genomic_DNA"/>
</dbReference>
<name>A0ABS8CQ23_9RHOB</name>
<protein>
    <submittedName>
        <fullName evidence="2">Uncharacterized protein</fullName>
    </submittedName>
</protein>
<organism evidence="2 3">
    <name type="scientific">Pseudogemmobacter faecipullorum</name>
    <dbReference type="NCBI Taxonomy" id="2755041"/>
    <lineage>
        <taxon>Bacteria</taxon>
        <taxon>Pseudomonadati</taxon>
        <taxon>Pseudomonadota</taxon>
        <taxon>Alphaproteobacteria</taxon>
        <taxon>Rhodobacterales</taxon>
        <taxon>Paracoccaceae</taxon>
        <taxon>Pseudogemmobacter</taxon>
    </lineage>
</organism>
<feature type="compositionally biased region" description="Basic residues" evidence="1">
    <location>
        <begin position="44"/>
        <end position="58"/>
    </location>
</feature>
<dbReference type="RefSeq" id="WP_226936962.1">
    <property type="nucleotide sequence ID" value="NZ_JACDXX010000017.1"/>
</dbReference>
<evidence type="ECO:0000256" key="1">
    <source>
        <dbReference type="SAM" id="MobiDB-lite"/>
    </source>
</evidence>
<keyword evidence="3" id="KW-1185">Reference proteome</keyword>